<dbReference type="Proteomes" id="UP001556631">
    <property type="component" value="Unassembled WGS sequence"/>
</dbReference>
<organism evidence="2 3">
    <name type="scientific">Nocardioides eburneus</name>
    <dbReference type="NCBI Taxonomy" id="3231482"/>
    <lineage>
        <taxon>Bacteria</taxon>
        <taxon>Bacillati</taxon>
        <taxon>Actinomycetota</taxon>
        <taxon>Actinomycetes</taxon>
        <taxon>Propionibacteriales</taxon>
        <taxon>Nocardioidaceae</taxon>
        <taxon>Nocardioides</taxon>
    </lineage>
</organism>
<feature type="domain" description="Glycosyltransferase 2-like" evidence="1">
    <location>
        <begin position="4"/>
        <end position="130"/>
    </location>
</feature>
<dbReference type="Pfam" id="PF00535">
    <property type="entry name" value="Glycos_transf_2"/>
    <property type="match status" value="1"/>
</dbReference>
<name>A0ABV3STM1_9ACTN</name>
<comment type="caution">
    <text evidence="2">The sequence shown here is derived from an EMBL/GenBank/DDBJ whole genome shotgun (WGS) entry which is preliminary data.</text>
</comment>
<dbReference type="EMBL" id="JBFPJR010000002">
    <property type="protein sequence ID" value="MEX0426276.1"/>
    <property type="molecule type" value="Genomic_DNA"/>
</dbReference>
<dbReference type="PANTHER" id="PTHR22916:SF3">
    <property type="entry name" value="UDP-GLCNAC:BETAGAL BETA-1,3-N-ACETYLGLUCOSAMINYLTRANSFERASE-LIKE PROTEIN 1"/>
    <property type="match status" value="1"/>
</dbReference>
<protein>
    <submittedName>
        <fullName evidence="2">Glycosyltransferase family 2 protein</fullName>
    </submittedName>
</protein>
<dbReference type="InterPro" id="IPR001173">
    <property type="entry name" value="Glyco_trans_2-like"/>
</dbReference>
<dbReference type="Gene3D" id="3.90.550.10">
    <property type="entry name" value="Spore Coat Polysaccharide Biosynthesis Protein SpsA, Chain A"/>
    <property type="match status" value="1"/>
</dbReference>
<dbReference type="PANTHER" id="PTHR22916">
    <property type="entry name" value="GLYCOSYLTRANSFERASE"/>
    <property type="match status" value="1"/>
</dbReference>
<dbReference type="InterPro" id="IPR029044">
    <property type="entry name" value="Nucleotide-diphossugar_trans"/>
</dbReference>
<gene>
    <name evidence="2" type="ORF">AB3X52_01500</name>
</gene>
<evidence type="ECO:0000259" key="1">
    <source>
        <dbReference type="Pfam" id="PF00535"/>
    </source>
</evidence>
<sequence length="359" mass="39753">MIGVVVPAYDVAALLPACLDSILAQTHRDLHVVVVDDGSPDASGEIAEAYAARDSRLTVVHTANQGLGAARNEGLRHVTGDYLAFADSDDVVPPTAYATMLATLARTGSDFVTGSIVWWQGEELTEPGWMQRFHNPARLATTAADHPRILGDVFAWNKLYRRTFWEAAGLSWPEGVRYEDQPTLTRAYLGATAFDVVPDLVYHWRIRADGTSITQQRSSLADLRDRHLTKRMSLDSVEAYVAGGGPAHVRETFLREVLPGDLHRYFVEIPGCTDAWWTLLVAMVRDLWSGRSLADTTMTPVQRLTGWLVEHDRRDQATAVMTWVAEHRRPLPRSTDGAYVEVPGVDLSDVDPLARRASP</sequence>
<accession>A0ABV3STM1</accession>
<reference evidence="2 3" key="1">
    <citation type="submission" date="2024-07" db="EMBL/GenBank/DDBJ databases">
        <authorList>
            <person name="Lee S."/>
            <person name="Kang M."/>
        </authorList>
    </citation>
    <scope>NUCLEOTIDE SEQUENCE [LARGE SCALE GENOMIC DNA]</scope>
    <source>
        <strain evidence="2 3">DS6</strain>
    </source>
</reference>
<evidence type="ECO:0000313" key="3">
    <source>
        <dbReference type="Proteomes" id="UP001556631"/>
    </source>
</evidence>
<proteinExistence type="predicted"/>
<dbReference type="SUPFAM" id="SSF53448">
    <property type="entry name" value="Nucleotide-diphospho-sugar transferases"/>
    <property type="match status" value="1"/>
</dbReference>
<keyword evidence="3" id="KW-1185">Reference proteome</keyword>
<dbReference type="CDD" id="cd00761">
    <property type="entry name" value="Glyco_tranf_GTA_type"/>
    <property type="match status" value="1"/>
</dbReference>
<evidence type="ECO:0000313" key="2">
    <source>
        <dbReference type="EMBL" id="MEX0426276.1"/>
    </source>
</evidence>
<dbReference type="RefSeq" id="WP_367990928.1">
    <property type="nucleotide sequence ID" value="NZ_JBFPJR010000002.1"/>
</dbReference>